<name>A0ABY7HQI5_9GAMM</name>
<keyword evidence="2" id="KW-1185">Reference proteome</keyword>
<accession>A0ABY7HQI5</accession>
<dbReference type="RefSeq" id="WP_052673392.1">
    <property type="nucleotide sequence ID" value="NZ_CP114058.1"/>
</dbReference>
<evidence type="ECO:0000313" key="1">
    <source>
        <dbReference type="EMBL" id="WAT01654.1"/>
    </source>
</evidence>
<evidence type="ECO:0008006" key="3">
    <source>
        <dbReference type="Google" id="ProtNLM"/>
    </source>
</evidence>
<organism evidence="1 2">
    <name type="scientific">Rouxiella chamberiensis</name>
    <dbReference type="NCBI Taxonomy" id="1513468"/>
    <lineage>
        <taxon>Bacteria</taxon>
        <taxon>Pseudomonadati</taxon>
        <taxon>Pseudomonadota</taxon>
        <taxon>Gammaproteobacteria</taxon>
        <taxon>Enterobacterales</taxon>
        <taxon>Yersiniaceae</taxon>
        <taxon>Rouxiella</taxon>
    </lineage>
</organism>
<sequence>MFISDEAKGNKIIGEAATNLIFNREPITTANLIKQLKIMAEIEADEDRLLLMHETCRWLQGYISLSCRKPERAGWLDGTHTLANSPSSLIRLVSSQNLD</sequence>
<dbReference type="EMBL" id="CP114058">
    <property type="protein sequence ID" value="WAT01654.1"/>
    <property type="molecule type" value="Genomic_DNA"/>
</dbReference>
<proteinExistence type="predicted"/>
<reference evidence="1" key="1">
    <citation type="submission" date="2022-12" db="EMBL/GenBank/DDBJ databases">
        <title>Complete genome sequence of an Australian strain of Rouxiella badensis DAR84756 and resolution of the R. badensis DSM100043 and R. chamberiensis DSM28324 genomes.</title>
        <authorList>
            <person name="Paul S."/>
            <person name="Anderson P.J."/>
            <person name="Maynard G."/>
            <person name="Dyall-Smith M."/>
            <person name="Kudinha T."/>
        </authorList>
    </citation>
    <scope>NUCLEOTIDE SEQUENCE</scope>
    <source>
        <strain evidence="1">DSM 28324</strain>
    </source>
</reference>
<gene>
    <name evidence="1" type="ORF">O1V66_02535</name>
</gene>
<dbReference type="Proteomes" id="UP001164712">
    <property type="component" value="Chromosome"/>
</dbReference>
<protein>
    <recommendedName>
        <fullName evidence="3">Tn3 transposase DDE domain-containing protein</fullName>
    </recommendedName>
</protein>
<evidence type="ECO:0000313" key="2">
    <source>
        <dbReference type="Proteomes" id="UP001164712"/>
    </source>
</evidence>